<keyword evidence="2" id="KW-1185">Reference proteome</keyword>
<reference evidence="1 2" key="1">
    <citation type="submission" date="2015-07" db="EMBL/GenBank/DDBJ databases">
        <title>The genome of Dufourea novaeangliae.</title>
        <authorList>
            <person name="Pan H."/>
            <person name="Kapheim K."/>
        </authorList>
    </citation>
    <scope>NUCLEOTIDE SEQUENCE [LARGE SCALE GENOMIC DNA]</scope>
    <source>
        <strain evidence="1">0120121106</strain>
        <tissue evidence="1">Whole body</tissue>
    </source>
</reference>
<organism evidence="1 2">
    <name type="scientific">Dufourea novaeangliae</name>
    <name type="common">Sweat bee</name>
    <dbReference type="NCBI Taxonomy" id="178035"/>
    <lineage>
        <taxon>Eukaryota</taxon>
        <taxon>Metazoa</taxon>
        <taxon>Ecdysozoa</taxon>
        <taxon>Arthropoda</taxon>
        <taxon>Hexapoda</taxon>
        <taxon>Insecta</taxon>
        <taxon>Pterygota</taxon>
        <taxon>Neoptera</taxon>
        <taxon>Endopterygota</taxon>
        <taxon>Hymenoptera</taxon>
        <taxon>Apocrita</taxon>
        <taxon>Aculeata</taxon>
        <taxon>Apoidea</taxon>
        <taxon>Anthophila</taxon>
        <taxon>Halictidae</taxon>
        <taxon>Rophitinae</taxon>
        <taxon>Dufourea</taxon>
    </lineage>
</organism>
<evidence type="ECO:0000313" key="1">
    <source>
        <dbReference type="EMBL" id="KZC04410.1"/>
    </source>
</evidence>
<dbReference type="Proteomes" id="UP000076502">
    <property type="component" value="Unassembled WGS sequence"/>
</dbReference>
<name>A0A154NZW3_DUFNO</name>
<dbReference type="EMBL" id="KQ434778">
    <property type="protein sequence ID" value="KZC04410.1"/>
    <property type="molecule type" value="Genomic_DNA"/>
</dbReference>
<gene>
    <name evidence="1" type="ORF">WN55_02773</name>
</gene>
<protein>
    <submittedName>
        <fullName evidence="1">Uncharacterized protein</fullName>
    </submittedName>
</protein>
<proteinExistence type="predicted"/>
<dbReference type="AlphaFoldDB" id="A0A154NZW3"/>
<evidence type="ECO:0000313" key="2">
    <source>
        <dbReference type="Proteomes" id="UP000076502"/>
    </source>
</evidence>
<sequence length="191" mass="21311">MMVCQAIERRTESSSSLTNAEDVGRSVRCRLFTIKGTFAGSNRPGPVDTRAKTPECRKSNYAKAATMRRRRVETAFETVCSPTKPQIPARPRKLCDKSDHVEEPRGRFLRDDNSPSYLPLDRVDPFVAGDLPQNRRNAKNRGWRFTDKHDSLDGVACLLTPSTASQLLTLTIDKENSAAFTKNALASHRGC</sequence>
<accession>A0A154NZW3</accession>